<feature type="domain" description="Thioredoxin" evidence="3">
    <location>
        <begin position="3"/>
        <end position="152"/>
    </location>
</feature>
<organism evidence="4 5">
    <name type="scientific">Asprobacillus argus</name>
    <dbReference type="NCBI Taxonomy" id="3076534"/>
    <lineage>
        <taxon>Bacteria</taxon>
        <taxon>Pseudomonadati</taxon>
        <taxon>Bacteroidota</taxon>
        <taxon>Flavobacteriia</taxon>
        <taxon>Flavobacteriales</taxon>
        <taxon>Flavobacteriaceae</taxon>
        <taxon>Asprobacillus</taxon>
    </lineage>
</organism>
<dbReference type="PANTHER" id="PTHR15337:SF11">
    <property type="entry name" value="THIOREDOXIN DOMAIN-CONTAINING PROTEIN"/>
    <property type="match status" value="1"/>
</dbReference>
<keyword evidence="2" id="KW-0676">Redox-active center</keyword>
<keyword evidence="5" id="KW-1185">Reference proteome</keyword>
<evidence type="ECO:0000313" key="4">
    <source>
        <dbReference type="EMBL" id="MDT7832300.1"/>
    </source>
</evidence>
<dbReference type="EMBL" id="JAVTTO010000003">
    <property type="protein sequence ID" value="MDT7832300.1"/>
    <property type="molecule type" value="Genomic_DNA"/>
</dbReference>
<dbReference type="Gene3D" id="3.40.30.10">
    <property type="entry name" value="Glutaredoxin"/>
    <property type="match status" value="1"/>
</dbReference>
<dbReference type="PROSITE" id="PS00194">
    <property type="entry name" value="THIOREDOXIN_1"/>
    <property type="match status" value="1"/>
</dbReference>
<dbReference type="PROSITE" id="PS51352">
    <property type="entry name" value="THIOREDOXIN_2"/>
    <property type="match status" value="1"/>
</dbReference>
<evidence type="ECO:0000256" key="1">
    <source>
        <dbReference type="ARBA" id="ARBA00022729"/>
    </source>
</evidence>
<comment type="caution">
    <text evidence="4">The sequence shown here is derived from an EMBL/GenBank/DDBJ whole genome shotgun (WGS) entry which is preliminary data.</text>
</comment>
<dbReference type="InterPro" id="IPR004879">
    <property type="entry name" value="Ssp411-like_TRX"/>
</dbReference>
<dbReference type="PANTHER" id="PTHR15337">
    <property type="entry name" value="ANTERIOR GRADIENT PROTEIN-RELATED"/>
    <property type="match status" value="1"/>
</dbReference>
<dbReference type="Proteomes" id="UP001257277">
    <property type="component" value="Unassembled WGS sequence"/>
</dbReference>
<dbReference type="InterPro" id="IPR051099">
    <property type="entry name" value="AGR/TXD"/>
</dbReference>
<reference evidence="4 5" key="1">
    <citation type="submission" date="2023-09" db="EMBL/GenBank/DDBJ databases">
        <title>Novel taxa isolated from Blanes Bay.</title>
        <authorList>
            <person name="Rey-Velasco X."/>
            <person name="Lucena T."/>
        </authorList>
    </citation>
    <scope>NUCLEOTIDE SEQUENCE [LARGE SCALE GENOMIC DNA]</scope>
    <source>
        <strain evidence="4 5">S356</strain>
    </source>
</reference>
<evidence type="ECO:0000259" key="3">
    <source>
        <dbReference type="PROSITE" id="PS51352"/>
    </source>
</evidence>
<sequence length="171" mass="20342">MKNYILILLIAFFSTSINGQEVNWISFEKAIELNKKEKKMILLDVYTDWCGYCKKMDKITYKNKVIVDYINKHFYAVKLDGEGKKDITYKDYTFKYRKKGRSKFHELPATILNGKLSYPTTVFLDKDEKLLDRIPGYLDVKTMEKVIAYFAQEKYKSQKWDDFVKNFKSSI</sequence>
<keyword evidence="1" id="KW-0732">Signal</keyword>
<dbReference type="SUPFAM" id="SSF52833">
    <property type="entry name" value="Thioredoxin-like"/>
    <property type="match status" value="1"/>
</dbReference>
<dbReference type="InterPro" id="IPR036249">
    <property type="entry name" value="Thioredoxin-like_sf"/>
</dbReference>
<proteinExistence type="predicted"/>
<dbReference type="Pfam" id="PF03190">
    <property type="entry name" value="Thioredox_DsbH"/>
    <property type="match status" value="1"/>
</dbReference>
<dbReference type="InterPro" id="IPR013766">
    <property type="entry name" value="Thioredoxin_domain"/>
</dbReference>
<name>A0ABU3LF08_9FLAO</name>
<evidence type="ECO:0000313" key="5">
    <source>
        <dbReference type="Proteomes" id="UP001257277"/>
    </source>
</evidence>
<dbReference type="InterPro" id="IPR017937">
    <property type="entry name" value="Thioredoxin_CS"/>
</dbReference>
<evidence type="ECO:0000256" key="2">
    <source>
        <dbReference type="ARBA" id="ARBA00023284"/>
    </source>
</evidence>
<dbReference type="RefSeq" id="WP_349241560.1">
    <property type="nucleotide sequence ID" value="NZ_JAVTTO010000003.1"/>
</dbReference>
<protein>
    <submittedName>
        <fullName evidence="4">DUF255 domain-containing protein</fullName>
    </submittedName>
</protein>
<accession>A0ABU3LF08</accession>
<gene>
    <name evidence="4" type="ORF">RQM59_07905</name>
</gene>